<gene>
    <name evidence="1" type="ORF">F8A88_07250</name>
</gene>
<protein>
    <submittedName>
        <fullName evidence="1">DUF1847 domain-containing protein</fullName>
    </submittedName>
</protein>
<name>A0A6N6N5T3_9BACT</name>
<accession>A0A6N6N5T3</accession>
<dbReference type="InterPro" id="IPR014997">
    <property type="entry name" value="DUF1847"/>
</dbReference>
<keyword evidence="2" id="KW-1185">Reference proteome</keyword>
<dbReference type="EMBL" id="WAIE01000002">
    <property type="protein sequence ID" value="KAB1442246.1"/>
    <property type="molecule type" value="Genomic_DNA"/>
</dbReference>
<dbReference type="RefSeq" id="WP_151150467.1">
    <property type="nucleotide sequence ID" value="NZ_WAIE01000002.1"/>
</dbReference>
<comment type="caution">
    <text evidence="1">The sequence shown here is derived from an EMBL/GenBank/DDBJ whole genome shotgun (WGS) entry which is preliminary data.</text>
</comment>
<proteinExistence type="predicted"/>
<reference evidence="1 2" key="1">
    <citation type="journal article" date="2017" name="Int. J. Syst. Evol. Microbiol.">
        <title>Desulfovibrio senegalensis sp. nov., a mesophilic sulfate reducer isolated from marine sediment.</title>
        <authorList>
            <person name="Thioye A."/>
            <person name="Gam Z.B.A."/>
            <person name="Mbengue M."/>
            <person name="Cayol J.L."/>
            <person name="Joseph-Bartoli M."/>
            <person name="Toure-Kane C."/>
            <person name="Labat M."/>
        </authorList>
    </citation>
    <scope>NUCLEOTIDE SEQUENCE [LARGE SCALE GENOMIC DNA]</scope>
    <source>
        <strain evidence="1 2">DSM 101509</strain>
    </source>
</reference>
<evidence type="ECO:0000313" key="2">
    <source>
        <dbReference type="Proteomes" id="UP000438699"/>
    </source>
</evidence>
<evidence type="ECO:0000313" key="1">
    <source>
        <dbReference type="EMBL" id="KAB1442246.1"/>
    </source>
</evidence>
<dbReference type="AlphaFoldDB" id="A0A6N6N5T3"/>
<sequence length="193" mass="21052">MKCATCDDRKCVTGRNCSNLRPHMVELYQNDENASAMLKAAEAASGGRPATRVEQTLSFIKHMGYKKVGLAFCVSVADEAKSLHQLLVDAGLTVSSVCCKLCGIEKHEVGTAPETPGRKRITCNPVGQARTLNRDKTELNIMLGLCVGHDAMFTQESEAPVTTLVAKDHVLGHNPAAALYTTYYKRKLQRKKS</sequence>
<dbReference type="OrthoDB" id="9795204at2"/>
<organism evidence="1 2">
    <name type="scientific">Pseudodesulfovibrio senegalensis</name>
    <dbReference type="NCBI Taxonomy" id="1721087"/>
    <lineage>
        <taxon>Bacteria</taxon>
        <taxon>Pseudomonadati</taxon>
        <taxon>Thermodesulfobacteriota</taxon>
        <taxon>Desulfovibrionia</taxon>
        <taxon>Desulfovibrionales</taxon>
        <taxon>Desulfovibrionaceae</taxon>
    </lineage>
</organism>
<dbReference type="Proteomes" id="UP000438699">
    <property type="component" value="Unassembled WGS sequence"/>
</dbReference>
<dbReference type="Pfam" id="PF08901">
    <property type="entry name" value="DUF1847"/>
    <property type="match status" value="1"/>
</dbReference>